<dbReference type="PANTHER" id="PTHR12210">
    <property type="entry name" value="DULLARD PROTEIN PHOSPHATASE"/>
    <property type="match status" value="1"/>
</dbReference>
<keyword evidence="1" id="KW-0811">Translocation</keyword>
<comment type="subcellular location">
    <subcellularLocation>
        <location evidence="1">Mitochondrion inner membrane</location>
        <topology evidence="1">Single-pass membrane protein</topology>
    </subcellularLocation>
</comment>
<dbReference type="EMBL" id="KI517416">
    <property type="protein sequence ID" value="ESQ47385.1"/>
    <property type="molecule type" value="Genomic_DNA"/>
</dbReference>
<dbReference type="Gramene" id="ESQ47385">
    <property type="protein sequence ID" value="ESQ47385"/>
    <property type="gene ID" value="EUTSA_v10027825mg"/>
</dbReference>
<dbReference type="Gene3D" id="3.40.50.1000">
    <property type="entry name" value="HAD superfamily/HAD-like"/>
    <property type="match status" value="1"/>
</dbReference>
<keyword evidence="1" id="KW-0813">Transport</keyword>
<reference evidence="4 5" key="1">
    <citation type="journal article" date="2013" name="Front. Plant Sci.">
        <title>The Reference Genome of the Halophytic Plant Eutrema salsugineum.</title>
        <authorList>
            <person name="Yang R."/>
            <person name="Jarvis D.E."/>
            <person name="Chen H."/>
            <person name="Beilstein M.A."/>
            <person name="Grimwood J."/>
            <person name="Jenkins J."/>
            <person name="Shu S."/>
            <person name="Prochnik S."/>
            <person name="Xin M."/>
            <person name="Ma C."/>
            <person name="Schmutz J."/>
            <person name="Wing R.A."/>
            <person name="Mitchell-Olds T."/>
            <person name="Schumaker K.S."/>
            <person name="Wang X."/>
        </authorList>
    </citation>
    <scope>NUCLEOTIDE SEQUENCE [LARGE SCALE GENOMIC DNA]</scope>
</reference>
<dbReference type="STRING" id="72664.V4LAC9"/>
<sequence>MHSDVTESKELCEKVEAEVEDTFIASGSQIVEDSHQRNYGKGEGDQDVSREEGVVGDVNTSKNKMRKNKQKKKKPSESEKIEKTDDDVPVQRNEEKADLVGEASLSSSVLVNNSVSQGVDSSRCTCQSFISRKLIVLDLNGILADVVYGSNVQRAPDSHVAGRSVFERPFLGPFLDFCFERFEVGIWSSRRTGLESLIYNILKTYSKKVYFCFDQGMCTTTRFKTLENSSKPLFLKDLRRVWERVGTCVSCGKVKYDESNTLLIDDSPYKALCNPPHTGIFPLPYKYSDHEDSVLAGELLTYLVKLADVDNVQKFVAENPIGQAAISETHESWEFYSQVIEEYK</sequence>
<dbReference type="KEGG" id="eus:EUTSA_v10027825mg"/>
<dbReference type="SUPFAM" id="SSF56784">
    <property type="entry name" value="HAD-like"/>
    <property type="match status" value="1"/>
</dbReference>
<dbReference type="Proteomes" id="UP000030689">
    <property type="component" value="Unassembled WGS sequence"/>
</dbReference>
<dbReference type="eggNOG" id="ENOG502QR82">
    <property type="taxonomic scope" value="Eukaryota"/>
</dbReference>
<dbReference type="InterPro" id="IPR050365">
    <property type="entry name" value="TIM50"/>
</dbReference>
<feature type="compositionally biased region" description="Basic and acidic residues" evidence="2">
    <location>
        <begin position="32"/>
        <end position="53"/>
    </location>
</feature>
<dbReference type="OMA" id="CTETHFK"/>
<comment type="function">
    <text evidence="1">Essential component of the TIM23 complex, a complex that mediates the translocation of transit peptide-containing proteins across the mitochondrial inner membrane.</text>
</comment>
<dbReference type="GO" id="GO:0005744">
    <property type="term" value="C:TIM23 mitochondrial import inner membrane translocase complex"/>
    <property type="evidence" value="ECO:0007669"/>
    <property type="project" value="UniProtKB-UniRule"/>
</dbReference>
<dbReference type="InterPro" id="IPR004274">
    <property type="entry name" value="FCP1_dom"/>
</dbReference>
<feature type="domain" description="FCP1 homology" evidence="3">
    <location>
        <begin position="128"/>
        <end position="306"/>
    </location>
</feature>
<dbReference type="PROSITE" id="PS50969">
    <property type="entry name" value="FCP1"/>
    <property type="match status" value="1"/>
</dbReference>
<accession>V4LAC9</accession>
<evidence type="ECO:0000313" key="5">
    <source>
        <dbReference type="Proteomes" id="UP000030689"/>
    </source>
</evidence>
<evidence type="ECO:0000313" key="4">
    <source>
        <dbReference type="EMBL" id="ESQ47385.1"/>
    </source>
</evidence>
<keyword evidence="1" id="KW-0653">Protein transport</keyword>
<name>V4LAC9_EUTSA</name>
<evidence type="ECO:0000256" key="1">
    <source>
        <dbReference type="RuleBase" id="RU365079"/>
    </source>
</evidence>
<evidence type="ECO:0000256" key="2">
    <source>
        <dbReference type="SAM" id="MobiDB-lite"/>
    </source>
</evidence>
<dbReference type="Pfam" id="PF03031">
    <property type="entry name" value="NIF"/>
    <property type="match status" value="1"/>
</dbReference>
<dbReference type="SMART" id="SM00577">
    <property type="entry name" value="CPDc"/>
    <property type="match status" value="1"/>
</dbReference>
<dbReference type="AlphaFoldDB" id="V4LAC9"/>
<dbReference type="InterPro" id="IPR023214">
    <property type="entry name" value="HAD_sf"/>
</dbReference>
<dbReference type="OrthoDB" id="1093005at2759"/>
<proteinExistence type="inferred from homology"/>
<feature type="compositionally biased region" description="Basic residues" evidence="2">
    <location>
        <begin position="63"/>
        <end position="74"/>
    </location>
</feature>
<feature type="region of interest" description="Disordered" evidence="2">
    <location>
        <begin position="24"/>
        <end position="92"/>
    </location>
</feature>
<keyword evidence="1" id="KW-0496">Mitochondrion</keyword>
<dbReference type="InterPro" id="IPR036412">
    <property type="entry name" value="HAD-like_sf"/>
</dbReference>
<comment type="subunit">
    <text evidence="1">Component of the TIM23 complex.</text>
</comment>
<keyword evidence="1" id="KW-0809">Transit peptide</keyword>
<keyword evidence="5" id="KW-1185">Reference proteome</keyword>
<protein>
    <recommendedName>
        <fullName evidence="1">Mitochondrial import inner membrane translocase subunit TIM50</fullName>
    </recommendedName>
</protein>
<comment type="similarity">
    <text evidence="1">Belongs to the TIM50 family.</text>
</comment>
<evidence type="ECO:0000259" key="3">
    <source>
        <dbReference type="PROSITE" id="PS50969"/>
    </source>
</evidence>
<dbReference type="GO" id="GO:0015031">
    <property type="term" value="P:protein transport"/>
    <property type="evidence" value="ECO:0007669"/>
    <property type="project" value="UniProtKB-KW"/>
</dbReference>
<organism evidence="4 5">
    <name type="scientific">Eutrema salsugineum</name>
    <name type="common">Saltwater cress</name>
    <name type="synonym">Sisymbrium salsugineum</name>
    <dbReference type="NCBI Taxonomy" id="72664"/>
    <lineage>
        <taxon>Eukaryota</taxon>
        <taxon>Viridiplantae</taxon>
        <taxon>Streptophyta</taxon>
        <taxon>Embryophyta</taxon>
        <taxon>Tracheophyta</taxon>
        <taxon>Spermatophyta</taxon>
        <taxon>Magnoliopsida</taxon>
        <taxon>eudicotyledons</taxon>
        <taxon>Gunneridae</taxon>
        <taxon>Pentapetalae</taxon>
        <taxon>rosids</taxon>
        <taxon>malvids</taxon>
        <taxon>Brassicales</taxon>
        <taxon>Brassicaceae</taxon>
        <taxon>Eutremeae</taxon>
        <taxon>Eutrema</taxon>
    </lineage>
</organism>
<gene>
    <name evidence="4" type="ORF">EUTSA_v10027825mg</name>
</gene>